<dbReference type="EMBL" id="JAPNKA010000001">
    <property type="protein sequence ID" value="MCY1075707.1"/>
    <property type="molecule type" value="Genomic_DNA"/>
</dbReference>
<organism evidence="2 3">
    <name type="scientific">Archangium lansingense</name>
    <dbReference type="NCBI Taxonomy" id="2995310"/>
    <lineage>
        <taxon>Bacteria</taxon>
        <taxon>Pseudomonadati</taxon>
        <taxon>Myxococcota</taxon>
        <taxon>Myxococcia</taxon>
        <taxon>Myxococcales</taxon>
        <taxon>Cystobacterineae</taxon>
        <taxon>Archangiaceae</taxon>
        <taxon>Archangium</taxon>
    </lineage>
</organism>
<gene>
    <name evidence="2" type="ORF">OV287_14610</name>
</gene>
<keyword evidence="3" id="KW-1185">Reference proteome</keyword>
<dbReference type="SUPFAM" id="SSF54909">
    <property type="entry name" value="Dimeric alpha+beta barrel"/>
    <property type="match status" value="1"/>
</dbReference>
<evidence type="ECO:0000313" key="2">
    <source>
        <dbReference type="EMBL" id="MCY1075707.1"/>
    </source>
</evidence>
<dbReference type="GO" id="GO:0051213">
    <property type="term" value="F:dioxygenase activity"/>
    <property type="evidence" value="ECO:0007669"/>
    <property type="project" value="UniProtKB-KW"/>
</dbReference>
<comment type="caution">
    <text evidence="2">The sequence shown here is derived from an EMBL/GenBank/DDBJ whole genome shotgun (WGS) entry which is preliminary data.</text>
</comment>
<dbReference type="RefSeq" id="WP_267534623.1">
    <property type="nucleotide sequence ID" value="NZ_JAPNKA010000001.1"/>
</dbReference>
<dbReference type="Gene3D" id="3.10.180.10">
    <property type="entry name" value="2,3-Dihydroxybiphenyl 1,2-Dioxygenase, domain 1"/>
    <property type="match status" value="1"/>
</dbReference>
<reference evidence="2 3" key="1">
    <citation type="submission" date="2022-11" db="EMBL/GenBank/DDBJ databases">
        <title>Minimal conservation of predation-associated metabolite biosynthetic gene clusters underscores biosynthetic potential of Myxococcota including descriptions for ten novel species: Archangium lansinium sp. nov., Myxococcus landrumus sp. nov., Nannocystis bai.</title>
        <authorList>
            <person name="Ahearne A."/>
            <person name="Stevens C."/>
            <person name="Phillips K."/>
        </authorList>
    </citation>
    <scope>NUCLEOTIDE SEQUENCE [LARGE SCALE GENOMIC DNA]</scope>
    <source>
        <strain evidence="2 3">MIWBW</strain>
    </source>
</reference>
<evidence type="ECO:0000313" key="3">
    <source>
        <dbReference type="Proteomes" id="UP001207654"/>
    </source>
</evidence>
<keyword evidence="2" id="KW-0560">Oxidoreductase</keyword>
<evidence type="ECO:0000259" key="1">
    <source>
        <dbReference type="PROSITE" id="PS51819"/>
    </source>
</evidence>
<dbReference type="Proteomes" id="UP001207654">
    <property type="component" value="Unassembled WGS sequence"/>
</dbReference>
<dbReference type="InterPro" id="IPR037523">
    <property type="entry name" value="VOC_core"/>
</dbReference>
<dbReference type="InterPro" id="IPR011008">
    <property type="entry name" value="Dimeric_a/b-barrel"/>
</dbReference>
<dbReference type="PANTHER" id="PTHR34109">
    <property type="entry name" value="BNAUNNG04460D PROTEIN-RELATED"/>
    <property type="match status" value="1"/>
</dbReference>
<proteinExistence type="predicted"/>
<feature type="domain" description="VOC" evidence="1">
    <location>
        <begin position="128"/>
        <end position="251"/>
    </location>
</feature>
<dbReference type="PANTHER" id="PTHR34109:SF1">
    <property type="entry name" value="VOC DOMAIN-CONTAINING PROTEIN"/>
    <property type="match status" value="1"/>
</dbReference>
<dbReference type="InterPro" id="IPR029068">
    <property type="entry name" value="Glyas_Bleomycin-R_OHBP_Dase"/>
</dbReference>
<dbReference type="Pfam" id="PF00903">
    <property type="entry name" value="Glyoxalase"/>
    <property type="match status" value="1"/>
</dbReference>
<dbReference type="SUPFAM" id="SSF54593">
    <property type="entry name" value="Glyoxalase/Bleomycin resistance protein/Dihydroxybiphenyl dioxygenase"/>
    <property type="match status" value="1"/>
</dbReference>
<dbReference type="PROSITE" id="PS51819">
    <property type="entry name" value="VOC"/>
    <property type="match status" value="1"/>
</dbReference>
<dbReference type="CDD" id="cd07246">
    <property type="entry name" value="VOC_like"/>
    <property type="match status" value="1"/>
</dbReference>
<accession>A0ABT4A226</accession>
<dbReference type="InterPro" id="IPR004360">
    <property type="entry name" value="Glyas_Fos-R_dOase_dom"/>
</dbReference>
<dbReference type="Gene3D" id="3.30.70.1060">
    <property type="entry name" value="Dimeric alpha+beta barrel"/>
    <property type="match status" value="1"/>
</dbReference>
<keyword evidence="2" id="KW-0223">Dioxygenase</keyword>
<sequence length="254" mass="27327">MRFLMITISKVMNLPPDPAHMAKVRAAIQESIANGSLVATGPLGKRATAGARITQEGGKISVEDPPSGGGWMAGGGYSLLDLPSKAEAIAHARSVLETMGDGVIELIQVMEMYPPPSRQAQTAQGASTPGVIPYLTIEDAAEAATFYQKAFGARELGRMLAQDGKRVMHCHLEINAGGLMLSDHFPEMGLPSLQRSDSYTMQLVVEDGDRWWRRAIEAGCTEKMPFAVAPWGDKYGQLKDPFGVTWAISSPAKR</sequence>
<name>A0ABT4A226_9BACT</name>
<protein>
    <submittedName>
        <fullName evidence="2">Glyoxalase/bleomycin resistance/extradiol dioxygenase family protein</fullName>
    </submittedName>
</protein>